<keyword evidence="5" id="KW-0676">Redox-active center</keyword>
<keyword evidence="6" id="KW-0472">Membrane</keyword>
<keyword evidence="4" id="KW-1015">Disulfide bond</keyword>
<protein>
    <recommendedName>
        <fullName evidence="7">Thioredoxin domain-containing protein</fullName>
    </recommendedName>
</protein>
<keyword evidence="6" id="KW-1133">Transmembrane helix</keyword>
<keyword evidence="2" id="KW-0732">Signal</keyword>
<comment type="similarity">
    <text evidence="1">Belongs to the thioredoxin family. DsbA subfamily.</text>
</comment>
<evidence type="ECO:0000256" key="4">
    <source>
        <dbReference type="ARBA" id="ARBA00023157"/>
    </source>
</evidence>
<dbReference type="InterPro" id="IPR012336">
    <property type="entry name" value="Thioredoxin-like_fold"/>
</dbReference>
<keyword evidence="6" id="KW-0812">Transmembrane</keyword>
<evidence type="ECO:0000256" key="6">
    <source>
        <dbReference type="SAM" id="Phobius"/>
    </source>
</evidence>
<feature type="domain" description="Thioredoxin" evidence="7">
    <location>
        <begin position="26"/>
        <end position="206"/>
    </location>
</feature>
<dbReference type="PANTHER" id="PTHR13887:SF14">
    <property type="entry name" value="DISULFIDE BOND FORMATION PROTEIN D"/>
    <property type="match status" value="1"/>
</dbReference>
<keyword evidence="3" id="KW-0560">Oxidoreductase</keyword>
<evidence type="ECO:0000256" key="5">
    <source>
        <dbReference type="ARBA" id="ARBA00023284"/>
    </source>
</evidence>
<gene>
    <name evidence="8" type="ORF">A2392_03105</name>
</gene>
<dbReference type="PANTHER" id="PTHR13887">
    <property type="entry name" value="GLUTATHIONE S-TRANSFERASE KAPPA"/>
    <property type="match status" value="1"/>
</dbReference>
<name>A0A1F6FIS0_9BACT</name>
<evidence type="ECO:0000256" key="1">
    <source>
        <dbReference type="ARBA" id="ARBA00005791"/>
    </source>
</evidence>
<dbReference type="SUPFAM" id="SSF52833">
    <property type="entry name" value="Thioredoxin-like"/>
    <property type="match status" value="1"/>
</dbReference>
<proteinExistence type="inferred from homology"/>
<dbReference type="Proteomes" id="UP000177395">
    <property type="component" value="Unassembled WGS sequence"/>
</dbReference>
<sequence length="211" mass="23477">MLKKHFWKIAALIALLVLGGAVYYSKQASKNANEGVVVTAHIKGNVAAKVELIEYSDFQCPACSQFAPYVKELMDEYAAEIRFEYRHFPLITIHPQAIPAARAAEAASQQGKFWEMHDKLFENQNTWSKSSNPNALFVQYAEELGLNITLFKTHLDSSLIADAIDKSFEDARTRGFAGTPTFLLNGEQMEFTTFEEFRGAIDAAVEAANAS</sequence>
<dbReference type="Pfam" id="PF13462">
    <property type="entry name" value="Thioredoxin_4"/>
    <property type="match status" value="1"/>
</dbReference>
<evidence type="ECO:0000259" key="7">
    <source>
        <dbReference type="PROSITE" id="PS51352"/>
    </source>
</evidence>
<dbReference type="GO" id="GO:0016491">
    <property type="term" value="F:oxidoreductase activity"/>
    <property type="evidence" value="ECO:0007669"/>
    <property type="project" value="UniProtKB-KW"/>
</dbReference>
<evidence type="ECO:0000256" key="3">
    <source>
        <dbReference type="ARBA" id="ARBA00023002"/>
    </source>
</evidence>
<evidence type="ECO:0000256" key="2">
    <source>
        <dbReference type="ARBA" id="ARBA00022729"/>
    </source>
</evidence>
<dbReference type="STRING" id="1798531.A2392_03105"/>
<evidence type="ECO:0000313" key="8">
    <source>
        <dbReference type="EMBL" id="OGG85752.1"/>
    </source>
</evidence>
<reference evidence="8 9" key="1">
    <citation type="journal article" date="2016" name="Nat. Commun.">
        <title>Thousands of microbial genomes shed light on interconnected biogeochemical processes in an aquifer system.</title>
        <authorList>
            <person name="Anantharaman K."/>
            <person name="Brown C.T."/>
            <person name="Hug L.A."/>
            <person name="Sharon I."/>
            <person name="Castelle C.J."/>
            <person name="Probst A.J."/>
            <person name="Thomas B.C."/>
            <person name="Singh A."/>
            <person name="Wilkins M.J."/>
            <person name="Karaoz U."/>
            <person name="Brodie E.L."/>
            <person name="Williams K.H."/>
            <person name="Hubbard S.S."/>
            <person name="Banfield J.F."/>
        </authorList>
    </citation>
    <scope>NUCLEOTIDE SEQUENCE [LARGE SCALE GENOMIC DNA]</scope>
</reference>
<comment type="caution">
    <text evidence="8">The sequence shown here is derived from an EMBL/GenBank/DDBJ whole genome shotgun (WGS) entry which is preliminary data.</text>
</comment>
<dbReference type="InterPro" id="IPR013766">
    <property type="entry name" value="Thioredoxin_domain"/>
</dbReference>
<dbReference type="EMBL" id="MFMS01000005">
    <property type="protein sequence ID" value="OGG85752.1"/>
    <property type="molecule type" value="Genomic_DNA"/>
</dbReference>
<dbReference type="AlphaFoldDB" id="A0A1F6FIS0"/>
<dbReference type="InterPro" id="IPR036249">
    <property type="entry name" value="Thioredoxin-like_sf"/>
</dbReference>
<feature type="transmembrane region" description="Helical" evidence="6">
    <location>
        <begin position="6"/>
        <end position="24"/>
    </location>
</feature>
<accession>A0A1F6FIS0</accession>
<dbReference type="Gene3D" id="3.40.30.10">
    <property type="entry name" value="Glutaredoxin"/>
    <property type="match status" value="1"/>
</dbReference>
<organism evidence="8 9">
    <name type="scientific">Candidatus Kaiserbacteria bacterium RIFOXYB1_FULL_46_14</name>
    <dbReference type="NCBI Taxonomy" id="1798531"/>
    <lineage>
        <taxon>Bacteria</taxon>
        <taxon>Candidatus Kaiseribacteriota</taxon>
    </lineage>
</organism>
<dbReference type="PROSITE" id="PS51352">
    <property type="entry name" value="THIOREDOXIN_2"/>
    <property type="match status" value="1"/>
</dbReference>
<evidence type="ECO:0000313" key="9">
    <source>
        <dbReference type="Proteomes" id="UP000177395"/>
    </source>
</evidence>